<protein>
    <submittedName>
        <fullName evidence="7">Ribose transport system permease protein</fullName>
    </submittedName>
</protein>
<accession>A0A6V8Q6A4</accession>
<evidence type="ECO:0000313" key="7">
    <source>
        <dbReference type="EMBL" id="GFP40265.1"/>
    </source>
</evidence>
<evidence type="ECO:0000256" key="3">
    <source>
        <dbReference type="ARBA" id="ARBA00022692"/>
    </source>
</evidence>
<comment type="subcellular location">
    <subcellularLocation>
        <location evidence="1">Cell membrane</location>
        <topology evidence="1">Multi-pass membrane protein</topology>
    </subcellularLocation>
</comment>
<feature type="transmembrane region" description="Helical" evidence="6">
    <location>
        <begin position="175"/>
        <end position="193"/>
    </location>
</feature>
<keyword evidence="2" id="KW-1003">Cell membrane</keyword>
<feature type="transmembrane region" description="Helical" evidence="6">
    <location>
        <begin position="12"/>
        <end position="40"/>
    </location>
</feature>
<comment type="caution">
    <text evidence="7">The sequence shown here is derived from an EMBL/GenBank/DDBJ whole genome shotgun (WGS) entry which is preliminary data.</text>
</comment>
<proteinExistence type="predicted"/>
<feature type="transmembrane region" description="Helical" evidence="6">
    <location>
        <begin position="280"/>
        <end position="298"/>
    </location>
</feature>
<gene>
    <name evidence="7" type="ORF">HKBW3S47_01961</name>
</gene>
<keyword evidence="4 6" id="KW-1133">Transmembrane helix</keyword>
<keyword evidence="5 6" id="KW-0472">Membrane</keyword>
<keyword evidence="3 6" id="KW-0812">Transmembrane</keyword>
<dbReference type="Pfam" id="PF02653">
    <property type="entry name" value="BPD_transp_2"/>
    <property type="match status" value="1"/>
</dbReference>
<evidence type="ECO:0000256" key="2">
    <source>
        <dbReference type="ARBA" id="ARBA00022475"/>
    </source>
</evidence>
<sequence length="337" mass="35838">MINRVEESRGKGLLLWVAGSRETAICLFIILLIIVVSLRSPYFLTIKNLEDILRNIAMLSILATGQMMVITSGGIDLSVGSALALSGMIVGMTVSENWHLPPLLALLMGMGLGIVLGSFNGLLVAKGRVPPIIATLGTMSVYRGLTFVVSGGAWVDAHELPDSFKQFARDTVLGVPNLVLLMIIVAIIFYYFLNHTRTGRQVYAVGSNPSAARVVGINVNRILFMVFLLSGLLSGMGGVLWVSRYASAQSDSAMGFELQTVAAAVIGGVSIAGGSGTIPGLLLGSLLLGILINALTLVRVSPFWQLAMQGMVILIAVVSNAAMSRRLQRVSARRRKA</sequence>
<feature type="transmembrane region" description="Helical" evidence="6">
    <location>
        <begin position="77"/>
        <end position="94"/>
    </location>
</feature>
<feature type="transmembrane region" description="Helical" evidence="6">
    <location>
        <begin position="254"/>
        <end position="273"/>
    </location>
</feature>
<dbReference type="InterPro" id="IPR001851">
    <property type="entry name" value="ABC_transp_permease"/>
</dbReference>
<dbReference type="GO" id="GO:0005886">
    <property type="term" value="C:plasma membrane"/>
    <property type="evidence" value="ECO:0007669"/>
    <property type="project" value="UniProtKB-SubCell"/>
</dbReference>
<dbReference type="EMBL" id="BLSD01000184">
    <property type="protein sequence ID" value="GFP40265.1"/>
    <property type="molecule type" value="Genomic_DNA"/>
</dbReference>
<feature type="transmembrane region" description="Helical" evidence="6">
    <location>
        <begin position="222"/>
        <end position="242"/>
    </location>
</feature>
<reference evidence="7 8" key="1">
    <citation type="journal article" date="2020" name="Front. Microbiol.">
        <title>Single-cell genomics of novel Actinobacteria with the Wood-Ljungdahl pathway discovered in a serpentinizing system.</title>
        <authorList>
            <person name="Merino N."/>
            <person name="Kawai M."/>
            <person name="Boyd E.S."/>
            <person name="Colman D.R."/>
            <person name="McGlynn S.E."/>
            <person name="Nealson K.H."/>
            <person name="Kurokawa K."/>
            <person name="Hongoh Y."/>
        </authorList>
    </citation>
    <scope>NUCLEOTIDE SEQUENCE [LARGE SCALE GENOMIC DNA]</scope>
    <source>
        <strain evidence="7 8">S47</strain>
    </source>
</reference>
<evidence type="ECO:0000256" key="5">
    <source>
        <dbReference type="ARBA" id="ARBA00023136"/>
    </source>
</evidence>
<dbReference type="PANTHER" id="PTHR32196:SF72">
    <property type="entry name" value="RIBOSE IMPORT PERMEASE PROTEIN RBSC"/>
    <property type="match status" value="1"/>
</dbReference>
<evidence type="ECO:0000256" key="1">
    <source>
        <dbReference type="ARBA" id="ARBA00004651"/>
    </source>
</evidence>
<dbReference type="Proteomes" id="UP000569018">
    <property type="component" value="Unassembled WGS sequence"/>
</dbReference>
<feature type="transmembrane region" description="Helical" evidence="6">
    <location>
        <begin position="100"/>
        <end position="125"/>
    </location>
</feature>
<feature type="transmembrane region" description="Helical" evidence="6">
    <location>
        <begin position="304"/>
        <end position="323"/>
    </location>
</feature>
<dbReference type="AlphaFoldDB" id="A0A6V8Q6A4"/>
<organism evidence="7 8">
    <name type="scientific">Candidatus Hakubella thermalkaliphila</name>
    <dbReference type="NCBI Taxonomy" id="2754717"/>
    <lineage>
        <taxon>Bacteria</taxon>
        <taxon>Bacillati</taxon>
        <taxon>Actinomycetota</taxon>
        <taxon>Actinomycetota incertae sedis</taxon>
        <taxon>Candidatus Hakubellales</taxon>
        <taxon>Candidatus Hakubellaceae</taxon>
        <taxon>Candidatus Hakubella</taxon>
    </lineage>
</organism>
<evidence type="ECO:0000256" key="4">
    <source>
        <dbReference type="ARBA" id="ARBA00022989"/>
    </source>
</evidence>
<evidence type="ECO:0000256" key="6">
    <source>
        <dbReference type="SAM" id="Phobius"/>
    </source>
</evidence>
<dbReference type="PANTHER" id="PTHR32196">
    <property type="entry name" value="ABC TRANSPORTER PERMEASE PROTEIN YPHD-RELATED-RELATED"/>
    <property type="match status" value="1"/>
</dbReference>
<dbReference type="RefSeq" id="WP_176236195.1">
    <property type="nucleotide sequence ID" value="NZ_BLSD01000184.1"/>
</dbReference>
<dbReference type="GO" id="GO:0022857">
    <property type="term" value="F:transmembrane transporter activity"/>
    <property type="evidence" value="ECO:0007669"/>
    <property type="project" value="InterPro"/>
</dbReference>
<name>A0A6V8Q6A4_9ACTN</name>
<dbReference type="CDD" id="cd06579">
    <property type="entry name" value="TM_PBP1_transp_AraH_like"/>
    <property type="match status" value="1"/>
</dbReference>
<evidence type="ECO:0000313" key="8">
    <source>
        <dbReference type="Proteomes" id="UP000569018"/>
    </source>
</evidence>